<feature type="region of interest" description="Disordered" evidence="2">
    <location>
        <begin position="1"/>
        <end position="64"/>
    </location>
</feature>
<protein>
    <submittedName>
        <fullName evidence="3">Uncharacterized protein</fullName>
    </submittedName>
</protein>
<reference evidence="3" key="1">
    <citation type="submission" date="2023-07" db="EMBL/GenBank/DDBJ databases">
        <title>A chromosome-level genome assembly of Lolium multiflorum.</title>
        <authorList>
            <person name="Chen Y."/>
            <person name="Copetti D."/>
            <person name="Kolliker R."/>
            <person name="Studer B."/>
        </authorList>
    </citation>
    <scope>NUCLEOTIDE SEQUENCE</scope>
    <source>
        <strain evidence="3">02402/16</strain>
        <tissue evidence="3">Leaf</tissue>
    </source>
</reference>
<gene>
    <name evidence="3" type="ORF">QYE76_009051</name>
</gene>
<keyword evidence="1" id="KW-0175">Coiled coil</keyword>
<organism evidence="3 4">
    <name type="scientific">Lolium multiflorum</name>
    <name type="common">Italian ryegrass</name>
    <name type="synonym">Lolium perenne subsp. multiflorum</name>
    <dbReference type="NCBI Taxonomy" id="4521"/>
    <lineage>
        <taxon>Eukaryota</taxon>
        <taxon>Viridiplantae</taxon>
        <taxon>Streptophyta</taxon>
        <taxon>Embryophyta</taxon>
        <taxon>Tracheophyta</taxon>
        <taxon>Spermatophyta</taxon>
        <taxon>Magnoliopsida</taxon>
        <taxon>Liliopsida</taxon>
        <taxon>Poales</taxon>
        <taxon>Poaceae</taxon>
        <taxon>BOP clade</taxon>
        <taxon>Pooideae</taxon>
        <taxon>Poodae</taxon>
        <taxon>Poeae</taxon>
        <taxon>Poeae Chloroplast Group 2 (Poeae type)</taxon>
        <taxon>Loliodinae</taxon>
        <taxon>Loliinae</taxon>
        <taxon>Lolium</taxon>
    </lineage>
</organism>
<name>A0AAD8TU50_LOLMU</name>
<accession>A0AAD8TU50</accession>
<evidence type="ECO:0000256" key="1">
    <source>
        <dbReference type="SAM" id="Coils"/>
    </source>
</evidence>
<dbReference type="Proteomes" id="UP001231189">
    <property type="component" value="Unassembled WGS sequence"/>
</dbReference>
<comment type="caution">
    <text evidence="3">The sequence shown here is derived from an EMBL/GenBank/DDBJ whole genome shotgun (WGS) entry which is preliminary data.</text>
</comment>
<keyword evidence="4" id="KW-1185">Reference proteome</keyword>
<dbReference type="AlphaFoldDB" id="A0AAD8TU50"/>
<feature type="compositionally biased region" description="Low complexity" evidence="2">
    <location>
        <begin position="7"/>
        <end position="19"/>
    </location>
</feature>
<dbReference type="EMBL" id="JAUUTY010000001">
    <property type="protein sequence ID" value="KAK1692354.1"/>
    <property type="molecule type" value="Genomic_DNA"/>
</dbReference>
<feature type="coiled-coil region" evidence="1">
    <location>
        <begin position="87"/>
        <end position="156"/>
    </location>
</feature>
<evidence type="ECO:0000256" key="2">
    <source>
        <dbReference type="SAM" id="MobiDB-lite"/>
    </source>
</evidence>
<proteinExistence type="predicted"/>
<evidence type="ECO:0000313" key="3">
    <source>
        <dbReference type="EMBL" id="KAK1692354.1"/>
    </source>
</evidence>
<evidence type="ECO:0000313" key="4">
    <source>
        <dbReference type="Proteomes" id="UP001231189"/>
    </source>
</evidence>
<sequence>MVKKKGAAATVSAAMSATGPKAATAASKKVAPETPAAVTRDAPGDWPASTMTKRDEKKARSLGLISDKEEDPIQAAVTVIRDFASRFTFLEAENARLQQDAQSKSAQFDEAVKIAATARQEVDSLKKELGQLKKKLKEEEKQRAKAQVQTKEKEDKLRNSITALLGAADIPLNYVGKLPVDTVVDAISLVIESGEIVQALLQKNKAVLSRFHAMIFPKANQNKTLEQLVDTFSIDTEGIIEVTPVVPFVEDTSAAGSETGLLQQMKTRISRMEKDLLGIHAMAAVIKKKGEMAVEAERYTLNELQKATDSLSFIALNLSEENKRVHERVEALSNLSQFNEVFWSSKSKAATIVKFQDRHPSLDLEAIAKADADVSQYFPVVRDPASIIVARLEVSSEANYAVEASHEYLDNFDHLYK</sequence>